<dbReference type="SUPFAM" id="SSF53383">
    <property type="entry name" value="PLP-dependent transferases"/>
    <property type="match status" value="1"/>
</dbReference>
<keyword evidence="3" id="KW-0805">Transcription regulation</keyword>
<evidence type="ECO:0000256" key="3">
    <source>
        <dbReference type="ARBA" id="ARBA00023015"/>
    </source>
</evidence>
<protein>
    <submittedName>
        <fullName evidence="7">Transcriptional regulator, GntR family</fullName>
    </submittedName>
</protein>
<evidence type="ECO:0000313" key="7">
    <source>
        <dbReference type="EMBL" id="SDS45164.1"/>
    </source>
</evidence>
<dbReference type="GO" id="GO:0003677">
    <property type="term" value="F:DNA binding"/>
    <property type="evidence" value="ECO:0007669"/>
    <property type="project" value="UniProtKB-KW"/>
</dbReference>
<dbReference type="STRING" id="113562.SAMN04489716_0815"/>
<gene>
    <name evidence="7" type="ORF">SAMN04489716_0815</name>
</gene>
<dbReference type="SMART" id="SM00345">
    <property type="entry name" value="HTH_GNTR"/>
    <property type="match status" value="1"/>
</dbReference>
<dbReference type="InterPro" id="IPR000524">
    <property type="entry name" value="Tscrpt_reg_HTH_GntR"/>
</dbReference>
<dbReference type="PANTHER" id="PTHR46577">
    <property type="entry name" value="HTH-TYPE TRANSCRIPTIONAL REGULATORY PROTEIN GABR"/>
    <property type="match status" value="1"/>
</dbReference>
<evidence type="ECO:0000256" key="1">
    <source>
        <dbReference type="ARBA" id="ARBA00005384"/>
    </source>
</evidence>
<dbReference type="AlphaFoldDB" id="A0A1H1SB27"/>
<accession>A0A1H1SB27</accession>
<dbReference type="PRINTS" id="PR00035">
    <property type="entry name" value="HTHGNTR"/>
</dbReference>
<dbReference type="SUPFAM" id="SSF46785">
    <property type="entry name" value="Winged helix' DNA-binding domain"/>
    <property type="match status" value="1"/>
</dbReference>
<evidence type="ECO:0000259" key="6">
    <source>
        <dbReference type="PROSITE" id="PS50949"/>
    </source>
</evidence>
<dbReference type="Gene3D" id="3.40.640.10">
    <property type="entry name" value="Type I PLP-dependent aspartate aminotransferase-like (Major domain)"/>
    <property type="match status" value="1"/>
</dbReference>
<reference evidence="7 8" key="1">
    <citation type="submission" date="2016-10" db="EMBL/GenBank/DDBJ databases">
        <authorList>
            <person name="de Groot N.N."/>
        </authorList>
    </citation>
    <scope>NUCLEOTIDE SEQUENCE [LARGE SCALE GENOMIC DNA]</scope>
    <source>
        <strain evidence="7 8">DSM 43941</strain>
    </source>
</reference>
<keyword evidence="8" id="KW-1185">Reference proteome</keyword>
<dbReference type="InterPro" id="IPR015424">
    <property type="entry name" value="PyrdxlP-dep_Trfase"/>
</dbReference>
<dbReference type="Proteomes" id="UP000198688">
    <property type="component" value="Chromosome I"/>
</dbReference>
<dbReference type="PANTHER" id="PTHR46577:SF1">
    <property type="entry name" value="HTH-TYPE TRANSCRIPTIONAL REGULATORY PROTEIN GABR"/>
    <property type="match status" value="1"/>
</dbReference>
<dbReference type="InterPro" id="IPR015421">
    <property type="entry name" value="PyrdxlP-dep_Trfase_major"/>
</dbReference>
<dbReference type="PROSITE" id="PS50949">
    <property type="entry name" value="HTH_GNTR"/>
    <property type="match status" value="1"/>
</dbReference>
<dbReference type="Pfam" id="PF00392">
    <property type="entry name" value="GntR"/>
    <property type="match status" value="1"/>
</dbReference>
<dbReference type="CDD" id="cd07377">
    <property type="entry name" value="WHTH_GntR"/>
    <property type="match status" value="1"/>
</dbReference>
<organism evidence="7 8">
    <name type="scientific">Actinoplanes derwentensis</name>
    <dbReference type="NCBI Taxonomy" id="113562"/>
    <lineage>
        <taxon>Bacteria</taxon>
        <taxon>Bacillati</taxon>
        <taxon>Actinomycetota</taxon>
        <taxon>Actinomycetes</taxon>
        <taxon>Micromonosporales</taxon>
        <taxon>Micromonosporaceae</taxon>
        <taxon>Actinoplanes</taxon>
    </lineage>
</organism>
<dbReference type="EMBL" id="LT629758">
    <property type="protein sequence ID" value="SDS45164.1"/>
    <property type="molecule type" value="Genomic_DNA"/>
</dbReference>
<name>A0A1H1SB27_9ACTN</name>
<evidence type="ECO:0000313" key="8">
    <source>
        <dbReference type="Proteomes" id="UP000198688"/>
    </source>
</evidence>
<keyword evidence="2" id="KW-0663">Pyridoxal phosphate</keyword>
<dbReference type="CDD" id="cd00609">
    <property type="entry name" value="AAT_like"/>
    <property type="match status" value="1"/>
</dbReference>
<evidence type="ECO:0000256" key="2">
    <source>
        <dbReference type="ARBA" id="ARBA00022898"/>
    </source>
</evidence>
<proteinExistence type="inferred from homology"/>
<dbReference type="Gene3D" id="1.10.10.10">
    <property type="entry name" value="Winged helix-like DNA-binding domain superfamily/Winged helix DNA-binding domain"/>
    <property type="match status" value="1"/>
</dbReference>
<dbReference type="InterPro" id="IPR036390">
    <property type="entry name" value="WH_DNA-bd_sf"/>
</dbReference>
<feature type="domain" description="HTH gntR-type" evidence="6">
    <location>
        <begin position="7"/>
        <end position="75"/>
    </location>
</feature>
<keyword evidence="5" id="KW-0804">Transcription</keyword>
<dbReference type="Pfam" id="PF00155">
    <property type="entry name" value="Aminotran_1_2"/>
    <property type="match status" value="1"/>
</dbReference>
<dbReference type="GO" id="GO:0030170">
    <property type="term" value="F:pyridoxal phosphate binding"/>
    <property type="evidence" value="ECO:0007669"/>
    <property type="project" value="InterPro"/>
</dbReference>
<evidence type="ECO:0000256" key="5">
    <source>
        <dbReference type="ARBA" id="ARBA00023163"/>
    </source>
</evidence>
<dbReference type="InterPro" id="IPR036388">
    <property type="entry name" value="WH-like_DNA-bd_sf"/>
</dbReference>
<comment type="similarity">
    <text evidence="1">In the C-terminal section; belongs to the class-I pyridoxal-phosphate-dependent aminotransferase family.</text>
</comment>
<evidence type="ECO:0000256" key="4">
    <source>
        <dbReference type="ARBA" id="ARBA00023125"/>
    </source>
</evidence>
<dbReference type="InterPro" id="IPR004839">
    <property type="entry name" value="Aminotransferase_I/II_large"/>
</dbReference>
<dbReference type="InterPro" id="IPR051446">
    <property type="entry name" value="HTH_trans_reg/aminotransferase"/>
</dbReference>
<dbReference type="GO" id="GO:0003700">
    <property type="term" value="F:DNA-binding transcription factor activity"/>
    <property type="evidence" value="ECO:0007669"/>
    <property type="project" value="InterPro"/>
</dbReference>
<keyword evidence="4" id="KW-0238">DNA-binding</keyword>
<sequence length="470" mass="50064">MHLEGSADLSAQVYRQLRTAILDGRLRPGERLPPTRELARSAAVSRNTVATAYDRLLAEGFVTARVGSGTFVADLTGGTRPPNRAPGGTLRPRRIWQELPPPGPSGPAPEFDLRAGTPDPALFPLPVWRRLVTRELRTGTIAAASRAGPAGDPRLRAAVARWLGVSRSVAAGTDDVLITNGAQQALDLIARVLLEPGDVVAVEEPGYPMAHRLFRSHGARPAGVPVDAQGLIVDALPPAARLVYTTPSHQFPTGVTMSPARRRELLAWAGRHGAAIVEDDYDSEFRFGNRPLEPLQSLDADGRVLYVGSFCKTMLPSLRLGFLVAPAALLPALTLARQVGVQHGDACTEAAVAAFLDEGLFARHLRTTTRVYAERRALLLDALHGPLSRWLVPVESVAGLHLSAHLRPEAGADAAAVVERAARAGVAVQTLAHFCLAPPERDGLVIGYSSIPAGRLPEALRRLAGCFAEA</sequence>